<accession>A0ABT8CIT2</accession>
<comment type="caution">
    <text evidence="1">The sequence shown here is derived from an EMBL/GenBank/DDBJ whole genome shotgun (WGS) entry which is preliminary data.</text>
</comment>
<evidence type="ECO:0000313" key="2">
    <source>
        <dbReference type="Proteomes" id="UP001223712"/>
    </source>
</evidence>
<name>A0ABT8CIT2_9VIBR</name>
<proteinExistence type="predicted"/>
<gene>
    <name evidence="1" type="ORF">QWY96_13360</name>
</gene>
<keyword evidence="2" id="KW-1185">Reference proteome</keyword>
<evidence type="ECO:0000313" key="1">
    <source>
        <dbReference type="EMBL" id="MDN3701632.1"/>
    </source>
</evidence>
<dbReference type="RefSeq" id="WP_290334853.1">
    <property type="nucleotide sequence ID" value="NZ_JAUFQY010000001.1"/>
</dbReference>
<organism evidence="1 2">
    <name type="scientific">Vibrio artabrorum</name>
    <dbReference type="NCBI Taxonomy" id="446374"/>
    <lineage>
        <taxon>Bacteria</taxon>
        <taxon>Pseudomonadati</taxon>
        <taxon>Pseudomonadota</taxon>
        <taxon>Gammaproteobacteria</taxon>
        <taxon>Vibrionales</taxon>
        <taxon>Vibrionaceae</taxon>
        <taxon>Vibrio</taxon>
    </lineage>
</organism>
<dbReference type="Proteomes" id="UP001223712">
    <property type="component" value="Unassembled WGS sequence"/>
</dbReference>
<protein>
    <submittedName>
        <fullName evidence="1">Uncharacterized protein</fullName>
    </submittedName>
</protein>
<dbReference type="EMBL" id="JAUFQY010000001">
    <property type="protein sequence ID" value="MDN3701632.1"/>
    <property type="molecule type" value="Genomic_DNA"/>
</dbReference>
<reference evidence="2" key="1">
    <citation type="journal article" date="2019" name="Int. J. Syst. Evol. Microbiol.">
        <title>The Global Catalogue of Microorganisms (GCM) 10K type strain sequencing project: providing services to taxonomists for standard genome sequencing and annotation.</title>
        <authorList>
            <consortium name="The Broad Institute Genomics Platform"/>
            <consortium name="The Broad Institute Genome Sequencing Center for Infectious Disease"/>
            <person name="Wu L."/>
            <person name="Ma J."/>
        </authorList>
    </citation>
    <scope>NUCLEOTIDE SEQUENCE [LARGE SCALE GENOMIC DNA]</scope>
    <source>
        <strain evidence="2">CECT 7226</strain>
    </source>
</reference>
<sequence>MNFEHLREQWPELAELGAFAETYAVVDPQSALVKLRCYVEKIVGYLYQELHLPVAPNASMHDKLVSGAFTSVVDKTIADKFHAVRKGATRLPMKGKSHNMIQFGC</sequence>